<comment type="similarity">
    <text evidence="2 6">Belongs to the CDC50/LEM3 family.</text>
</comment>
<dbReference type="Pfam" id="PF03381">
    <property type="entry name" value="CDC50"/>
    <property type="match status" value="1"/>
</dbReference>
<gene>
    <name evidence="8" type="ORF">TRFO_39377</name>
</gene>
<evidence type="ECO:0000256" key="5">
    <source>
        <dbReference type="ARBA" id="ARBA00023136"/>
    </source>
</evidence>
<dbReference type="RefSeq" id="XP_068347565.1">
    <property type="nucleotide sequence ID" value="XM_068512605.1"/>
</dbReference>
<keyword evidence="9" id="KW-1185">Reference proteome</keyword>
<evidence type="ECO:0000256" key="3">
    <source>
        <dbReference type="ARBA" id="ARBA00022692"/>
    </source>
</evidence>
<dbReference type="VEuPathDB" id="TrichDB:TRFO_39377"/>
<evidence type="ECO:0000256" key="7">
    <source>
        <dbReference type="SAM" id="Phobius"/>
    </source>
</evidence>
<dbReference type="GO" id="GO:0005794">
    <property type="term" value="C:Golgi apparatus"/>
    <property type="evidence" value="ECO:0007669"/>
    <property type="project" value="TreeGrafter"/>
</dbReference>
<evidence type="ECO:0000256" key="4">
    <source>
        <dbReference type="ARBA" id="ARBA00022989"/>
    </source>
</evidence>
<dbReference type="GeneID" id="94847309"/>
<keyword evidence="4 7" id="KW-1133">Transmembrane helix</keyword>
<comment type="subcellular location">
    <subcellularLocation>
        <location evidence="1">Membrane</location>
        <topology evidence="1">Multi-pass membrane protein</topology>
    </subcellularLocation>
</comment>
<protein>
    <submittedName>
        <fullName evidence="8">Cell cycle control protein</fullName>
    </submittedName>
</protein>
<dbReference type="AlphaFoldDB" id="A0A1J4JB00"/>
<evidence type="ECO:0000256" key="6">
    <source>
        <dbReference type="PIRNR" id="PIRNR015840"/>
    </source>
</evidence>
<dbReference type="OrthoDB" id="340608at2759"/>
<dbReference type="SUPFAM" id="SSF81324">
    <property type="entry name" value="Voltage-gated potassium channels"/>
    <property type="match status" value="1"/>
</dbReference>
<organism evidence="8 9">
    <name type="scientific">Tritrichomonas foetus</name>
    <dbReference type="NCBI Taxonomy" id="1144522"/>
    <lineage>
        <taxon>Eukaryota</taxon>
        <taxon>Metamonada</taxon>
        <taxon>Parabasalia</taxon>
        <taxon>Tritrichomonadida</taxon>
        <taxon>Tritrichomonadidae</taxon>
        <taxon>Tritrichomonas</taxon>
    </lineage>
</organism>
<dbReference type="PIRSF" id="PIRSF015840">
    <property type="entry name" value="DUF284_TM_euk"/>
    <property type="match status" value="1"/>
</dbReference>
<reference evidence="8" key="1">
    <citation type="submission" date="2016-10" db="EMBL/GenBank/DDBJ databases">
        <authorList>
            <person name="Benchimol M."/>
            <person name="Almeida L.G."/>
            <person name="Vasconcelos A.T."/>
            <person name="Perreira-Neves A."/>
            <person name="Rosa I.A."/>
            <person name="Tasca T."/>
            <person name="Bogo M.R."/>
            <person name="de Souza W."/>
        </authorList>
    </citation>
    <scope>NUCLEOTIDE SEQUENCE [LARGE SCALE GENOMIC DNA]</scope>
    <source>
        <strain evidence="8">K</strain>
    </source>
</reference>
<evidence type="ECO:0000313" key="8">
    <source>
        <dbReference type="EMBL" id="OHS94428.1"/>
    </source>
</evidence>
<proteinExistence type="inferred from homology"/>
<comment type="caution">
    <text evidence="8">The sequence shown here is derived from an EMBL/GenBank/DDBJ whole genome shotgun (WGS) entry which is preliminary data.</text>
</comment>
<accession>A0A1J4JB00</accession>
<feature type="transmembrane region" description="Helical" evidence="7">
    <location>
        <begin position="286"/>
        <end position="308"/>
    </location>
</feature>
<dbReference type="GO" id="GO:0005886">
    <property type="term" value="C:plasma membrane"/>
    <property type="evidence" value="ECO:0007669"/>
    <property type="project" value="TreeGrafter"/>
</dbReference>
<evidence type="ECO:0000313" key="9">
    <source>
        <dbReference type="Proteomes" id="UP000179807"/>
    </source>
</evidence>
<keyword evidence="5 6" id="KW-0472">Membrane</keyword>
<feature type="transmembrane region" description="Helical" evidence="7">
    <location>
        <begin position="41"/>
        <end position="64"/>
    </location>
</feature>
<dbReference type="PANTHER" id="PTHR10926">
    <property type="entry name" value="CELL CYCLE CONTROL PROTEIN 50"/>
    <property type="match status" value="1"/>
</dbReference>
<keyword evidence="3 7" id="KW-0812">Transmembrane</keyword>
<evidence type="ECO:0000256" key="2">
    <source>
        <dbReference type="ARBA" id="ARBA00009457"/>
    </source>
</evidence>
<sequence length="324" mass="36711">MSHSDDVSIENSIVQPIHKPLHNYRFTQQRLPGWRPILTTFWAIVMLFCCCAVLLAMGLVFFFLQNGYNEVRVRYDELCSGKKSCTLEVEVEKDLKGNLELRYELTKFYQNHRRFGFSRIDSQLAGDFVDFAGMSNAKPYRSIDDKPEMKNWILPAGLFALSVFNDTFPKKIGNAEFLESGIAYPSEIDYLYRPLNEKYTEGYKWLEENETSEIFVNGTADEHFMVWMRQSALPTVVKTYSHCDGCEIKAGKYSVTIQNRYPTTGFKGGKYFVISKVTTLGTQNTALGIIYIVCGAVCGIYAVVLLIAEAVAPRKMGELASGSL</sequence>
<dbReference type="PANTHER" id="PTHR10926:SF0">
    <property type="entry name" value="CDC50, ISOFORM A"/>
    <property type="match status" value="1"/>
</dbReference>
<dbReference type="InterPro" id="IPR005045">
    <property type="entry name" value="CDC50/LEM3_fam"/>
</dbReference>
<dbReference type="GO" id="GO:0005783">
    <property type="term" value="C:endoplasmic reticulum"/>
    <property type="evidence" value="ECO:0007669"/>
    <property type="project" value="TreeGrafter"/>
</dbReference>
<dbReference type="Proteomes" id="UP000179807">
    <property type="component" value="Unassembled WGS sequence"/>
</dbReference>
<name>A0A1J4JB00_9EUKA</name>
<dbReference type="EMBL" id="MLAK01001318">
    <property type="protein sequence ID" value="OHS94428.1"/>
    <property type="molecule type" value="Genomic_DNA"/>
</dbReference>
<evidence type="ECO:0000256" key="1">
    <source>
        <dbReference type="ARBA" id="ARBA00004141"/>
    </source>
</evidence>